<dbReference type="SUPFAM" id="SSF56496">
    <property type="entry name" value="Fibrinogen C-terminal domain-like"/>
    <property type="match status" value="1"/>
</dbReference>
<dbReference type="AlphaFoldDB" id="R7TUZ0"/>
<dbReference type="PANTHER" id="PTHR19143:SF458">
    <property type="entry name" value="FIBRINOGEN C-TERMINAL DOMAIN-CONTAINING PROTEIN-RELATED"/>
    <property type="match status" value="1"/>
</dbReference>
<dbReference type="GO" id="GO:0005615">
    <property type="term" value="C:extracellular space"/>
    <property type="evidence" value="ECO:0007669"/>
    <property type="project" value="TreeGrafter"/>
</dbReference>
<dbReference type="OrthoDB" id="6145874at2759"/>
<dbReference type="Gene3D" id="3.90.215.10">
    <property type="entry name" value="Gamma Fibrinogen, chain A, domain 1"/>
    <property type="match status" value="1"/>
</dbReference>
<proteinExistence type="predicted"/>
<dbReference type="SMART" id="SM00186">
    <property type="entry name" value="FBG"/>
    <property type="match status" value="1"/>
</dbReference>
<reference evidence="5" key="1">
    <citation type="submission" date="2012-12" db="EMBL/GenBank/DDBJ databases">
        <authorList>
            <person name="Hellsten U."/>
            <person name="Grimwood J."/>
            <person name="Chapman J.A."/>
            <person name="Shapiro H."/>
            <person name="Aerts A."/>
            <person name="Otillar R.P."/>
            <person name="Terry A.Y."/>
            <person name="Boore J.L."/>
            <person name="Simakov O."/>
            <person name="Marletaz F."/>
            <person name="Cho S.-J."/>
            <person name="Edsinger-Gonzales E."/>
            <person name="Havlak P."/>
            <person name="Kuo D.-H."/>
            <person name="Larsson T."/>
            <person name="Lv J."/>
            <person name="Arendt D."/>
            <person name="Savage R."/>
            <person name="Osoegawa K."/>
            <person name="de Jong P."/>
            <person name="Lindberg D.R."/>
            <person name="Seaver E.C."/>
            <person name="Weisblat D.A."/>
            <person name="Putnam N.H."/>
            <person name="Grigoriev I.V."/>
            <person name="Rokhsar D.S."/>
        </authorList>
    </citation>
    <scope>NUCLEOTIDE SEQUENCE</scope>
    <source>
        <strain evidence="5">I ESC-2004</strain>
    </source>
</reference>
<accession>R7TUZ0</accession>
<dbReference type="STRING" id="283909.R7TUZ0"/>
<dbReference type="InterPro" id="IPR002181">
    <property type="entry name" value="Fibrinogen_a/b/g_C_dom"/>
</dbReference>
<dbReference type="PROSITE" id="PS51406">
    <property type="entry name" value="FIBRINOGEN_C_2"/>
    <property type="match status" value="1"/>
</dbReference>
<evidence type="ECO:0000256" key="1">
    <source>
        <dbReference type="ARBA" id="ARBA00023157"/>
    </source>
</evidence>
<keyword evidence="1" id="KW-1015">Disulfide bond</keyword>
<dbReference type="EnsemblMetazoa" id="CapteT202906">
    <property type="protein sequence ID" value="CapteP202906"/>
    <property type="gene ID" value="CapteG202906"/>
</dbReference>
<reference evidence="3 5" key="2">
    <citation type="journal article" date="2013" name="Nature">
        <title>Insights into bilaterian evolution from three spiralian genomes.</title>
        <authorList>
            <person name="Simakov O."/>
            <person name="Marletaz F."/>
            <person name="Cho S.J."/>
            <person name="Edsinger-Gonzales E."/>
            <person name="Havlak P."/>
            <person name="Hellsten U."/>
            <person name="Kuo D.H."/>
            <person name="Larsson T."/>
            <person name="Lv J."/>
            <person name="Arendt D."/>
            <person name="Savage R."/>
            <person name="Osoegawa K."/>
            <person name="de Jong P."/>
            <person name="Grimwood J."/>
            <person name="Chapman J.A."/>
            <person name="Shapiro H."/>
            <person name="Aerts A."/>
            <person name="Otillar R.P."/>
            <person name="Terry A.Y."/>
            <person name="Boore J.L."/>
            <person name="Grigoriev I.V."/>
            <person name="Lindberg D.R."/>
            <person name="Seaver E.C."/>
            <person name="Weisblat D.A."/>
            <person name="Putnam N.H."/>
            <person name="Rokhsar D.S."/>
        </authorList>
    </citation>
    <scope>NUCLEOTIDE SEQUENCE</scope>
    <source>
        <strain evidence="3 5">I ESC-2004</strain>
    </source>
</reference>
<dbReference type="PANTHER" id="PTHR19143">
    <property type="entry name" value="FIBRINOGEN/TENASCIN/ANGIOPOEITIN"/>
    <property type="match status" value="1"/>
</dbReference>
<dbReference type="HOGENOM" id="CLU_038628_6_0_1"/>
<evidence type="ECO:0000313" key="5">
    <source>
        <dbReference type="Proteomes" id="UP000014760"/>
    </source>
</evidence>
<keyword evidence="5" id="KW-1185">Reference proteome</keyword>
<dbReference type="CDD" id="cd00087">
    <property type="entry name" value="FReD"/>
    <property type="match status" value="1"/>
</dbReference>
<dbReference type="EMBL" id="KB308542">
    <property type="protein sequence ID" value="ELT97539.1"/>
    <property type="molecule type" value="Genomic_DNA"/>
</dbReference>
<organism evidence="3">
    <name type="scientific">Capitella teleta</name>
    <name type="common">Polychaete worm</name>
    <dbReference type="NCBI Taxonomy" id="283909"/>
    <lineage>
        <taxon>Eukaryota</taxon>
        <taxon>Metazoa</taxon>
        <taxon>Spiralia</taxon>
        <taxon>Lophotrochozoa</taxon>
        <taxon>Annelida</taxon>
        <taxon>Polychaeta</taxon>
        <taxon>Sedentaria</taxon>
        <taxon>Scolecida</taxon>
        <taxon>Capitellidae</taxon>
        <taxon>Capitella</taxon>
    </lineage>
</organism>
<name>R7TUZ0_CAPTE</name>
<evidence type="ECO:0000313" key="3">
    <source>
        <dbReference type="EMBL" id="ELT97539.1"/>
    </source>
</evidence>
<evidence type="ECO:0000313" key="4">
    <source>
        <dbReference type="EnsemblMetazoa" id="CapteP202906"/>
    </source>
</evidence>
<dbReference type="Pfam" id="PF00147">
    <property type="entry name" value="Fibrinogen_C"/>
    <property type="match status" value="1"/>
</dbReference>
<dbReference type="InterPro" id="IPR050373">
    <property type="entry name" value="Fibrinogen_C-term_domain"/>
</dbReference>
<dbReference type="Proteomes" id="UP000014760">
    <property type="component" value="Unassembled WGS sequence"/>
</dbReference>
<gene>
    <name evidence="3" type="ORF">CAPTEDRAFT_202906</name>
</gene>
<dbReference type="InterPro" id="IPR036056">
    <property type="entry name" value="Fibrinogen-like_C"/>
</dbReference>
<protein>
    <recommendedName>
        <fullName evidence="2">Fibrinogen C-terminal domain-containing protein</fullName>
    </recommendedName>
</protein>
<dbReference type="OMA" id="KGCANGE"/>
<dbReference type="FunFam" id="3.90.215.10:FF:000001">
    <property type="entry name" value="Tenascin isoform 1"/>
    <property type="match status" value="1"/>
</dbReference>
<feature type="domain" description="Fibrinogen C-terminal" evidence="2">
    <location>
        <begin position="15"/>
        <end position="234"/>
    </location>
</feature>
<reference evidence="4" key="3">
    <citation type="submission" date="2015-06" db="UniProtKB">
        <authorList>
            <consortium name="EnsemblMetazoa"/>
        </authorList>
    </citation>
    <scope>IDENTIFICATION</scope>
</reference>
<sequence>MKETPQLPLLRFSLEVCLTYQTSCEGVRDLGVSRSGVYTVNFSSYELGLHDVSCDMVNGGGGWMVFQRRENGDQSFKKGWQDYADGFGNVKSEFWLGNDLLHEITASTPHELRVDLEDFEGNFAFAEYSTFLIRSVEKRYQLLCGGYSGNAGDSLANQNEMFFTTIDMDNDRATENCAVLFHGAWWHNSCHECNLNGDYLGGSHESYADGIEWKGFTGLYYSLKFTEMKLRQRSPE</sequence>
<dbReference type="InterPro" id="IPR014716">
    <property type="entry name" value="Fibrinogen_a/b/g_C_1"/>
</dbReference>
<dbReference type="EMBL" id="AMQN01010875">
    <property type="status" value="NOT_ANNOTATED_CDS"/>
    <property type="molecule type" value="Genomic_DNA"/>
</dbReference>
<evidence type="ECO:0000259" key="2">
    <source>
        <dbReference type="PROSITE" id="PS51406"/>
    </source>
</evidence>